<evidence type="ECO:0000313" key="4">
    <source>
        <dbReference type="EMBL" id="SEL47261.1"/>
    </source>
</evidence>
<name>A0A1H7QGP1_HALLR</name>
<dbReference type="SUPFAM" id="SSF53850">
    <property type="entry name" value="Periplasmic binding protein-like II"/>
    <property type="match status" value="1"/>
</dbReference>
<dbReference type="PANTHER" id="PTHR43649:SF31">
    <property type="entry name" value="SN-GLYCEROL-3-PHOSPHATE-BINDING PERIPLASMIC PROTEIN UGPB"/>
    <property type="match status" value="1"/>
</dbReference>
<evidence type="ECO:0000256" key="1">
    <source>
        <dbReference type="ARBA" id="ARBA00004196"/>
    </source>
</evidence>
<accession>A0A1H7QGP1</accession>
<dbReference type="PROSITE" id="PS51318">
    <property type="entry name" value="TAT"/>
    <property type="match status" value="1"/>
</dbReference>
<evidence type="ECO:0000256" key="2">
    <source>
        <dbReference type="ARBA" id="ARBA00022448"/>
    </source>
</evidence>
<dbReference type="RefSeq" id="WP_074794099.1">
    <property type="nucleotide sequence ID" value="NZ_FOAD01000005.1"/>
</dbReference>
<dbReference type="PROSITE" id="PS51257">
    <property type="entry name" value="PROKAR_LIPOPROTEIN"/>
    <property type="match status" value="1"/>
</dbReference>
<evidence type="ECO:0000313" key="5">
    <source>
        <dbReference type="Proteomes" id="UP000183894"/>
    </source>
</evidence>
<organism evidence="4 5">
    <name type="scientific">Haloferax larsenii</name>
    <dbReference type="NCBI Taxonomy" id="302484"/>
    <lineage>
        <taxon>Archaea</taxon>
        <taxon>Methanobacteriati</taxon>
        <taxon>Methanobacteriota</taxon>
        <taxon>Stenosarchaea group</taxon>
        <taxon>Halobacteria</taxon>
        <taxon>Halobacteriales</taxon>
        <taxon>Haloferacaceae</taxon>
        <taxon>Haloferax</taxon>
    </lineage>
</organism>
<evidence type="ECO:0000256" key="3">
    <source>
        <dbReference type="ARBA" id="ARBA00022729"/>
    </source>
</evidence>
<dbReference type="Gene3D" id="3.40.190.10">
    <property type="entry name" value="Periplasmic binding protein-like II"/>
    <property type="match status" value="2"/>
</dbReference>
<dbReference type="InterPro" id="IPR006311">
    <property type="entry name" value="TAT_signal"/>
</dbReference>
<dbReference type="Proteomes" id="UP000183894">
    <property type="component" value="Unassembled WGS sequence"/>
</dbReference>
<dbReference type="OrthoDB" id="30637at2157"/>
<comment type="subcellular location">
    <subcellularLocation>
        <location evidence="1">Cell envelope</location>
    </subcellularLocation>
</comment>
<keyword evidence="3" id="KW-0732">Signal</keyword>
<reference evidence="4 5" key="1">
    <citation type="submission" date="2016-10" db="EMBL/GenBank/DDBJ databases">
        <authorList>
            <person name="de Groot N.N."/>
        </authorList>
    </citation>
    <scope>NUCLEOTIDE SEQUENCE [LARGE SCALE GENOMIC DNA]</scope>
    <source>
        <strain evidence="4 5">CDM_5</strain>
    </source>
</reference>
<dbReference type="InterPro" id="IPR050490">
    <property type="entry name" value="Bact_solute-bd_prot1"/>
</dbReference>
<sequence>MHGLNRRRFLKGAGTAGVAGLTGLSGCTGSLGGGGTTTIKFWHAMGGDTAKLLDGMGSDFESQTEGIKLDVASKGSYRETLNATTSAVKAGNPPAVSQIFEVGTQLAIDSGAFVPVEEIIPSDRIDYDQYLDSVMNYYRLDGTLNSMPFNSSNPVLYYNKDAFEAAGLDPESPPKTFEEVRAASEALVSNADVEKGITFANHSWFVEQWFAEQDALLVGKQNGRAGTPTKANLTSDASRNIFEWWADMYDEGYYLNPGVEAWSAADQAFLSGKTGMHITSTSGITSLTTGGKENGFDVGVDYLPVPNGSRNGVVIGGASLWVPSGLTDAQQEAAAEFLLWLTQPEQQVRWHKGTGYFPIHSGAVDTLENDGWFDENPNYVTAFEQLQETKDSPATRGAVMGPFLKTRTIIEEGYVSMIQGTPVDDALSNMDSKVESELEAHAEKTN</sequence>
<proteinExistence type="predicted"/>
<dbReference type="InterPro" id="IPR019546">
    <property type="entry name" value="TAT_signal_bac_arc"/>
</dbReference>
<dbReference type="AlphaFoldDB" id="A0A1H7QGP1"/>
<keyword evidence="2" id="KW-0813">Transport</keyword>
<dbReference type="PANTHER" id="PTHR43649">
    <property type="entry name" value="ARABINOSE-BINDING PROTEIN-RELATED"/>
    <property type="match status" value="1"/>
</dbReference>
<dbReference type="Pfam" id="PF13416">
    <property type="entry name" value="SBP_bac_8"/>
    <property type="match status" value="1"/>
</dbReference>
<dbReference type="CDD" id="cd14748">
    <property type="entry name" value="PBP2_UgpB"/>
    <property type="match status" value="1"/>
</dbReference>
<dbReference type="InterPro" id="IPR006059">
    <property type="entry name" value="SBP"/>
</dbReference>
<dbReference type="EMBL" id="FOAD01000005">
    <property type="protein sequence ID" value="SEL47261.1"/>
    <property type="molecule type" value="Genomic_DNA"/>
</dbReference>
<gene>
    <name evidence="4" type="ORF">SAMN04488691_10519</name>
</gene>
<dbReference type="NCBIfam" id="TIGR01409">
    <property type="entry name" value="TAT_signal_seq"/>
    <property type="match status" value="1"/>
</dbReference>
<protein>
    <submittedName>
        <fullName evidence="4">Carbohydrate ABC transporter substrate-binding protein, CUT1 family</fullName>
    </submittedName>
</protein>